<sequence length="178" mass="18686">MVVLGAGCGVGDGTGGGSAFGRETAHAEIVAAVKKAGLPKSDLPGIGGPTPAGSTPLPTPSTDRQRLEERAYACTAAWQYAGPPVDGSRGDFEKAVTGLVAEGWVQGERQVEKLDPKGGTMLQFTLRKRGWVMYARHAGVTGSLSMEMISLNATETACMNRFTEQERKALFGEDAERG</sequence>
<dbReference type="Proteomes" id="UP001602370">
    <property type="component" value="Unassembled WGS sequence"/>
</dbReference>
<feature type="region of interest" description="Disordered" evidence="1">
    <location>
        <begin position="41"/>
        <end position="64"/>
    </location>
</feature>
<keyword evidence="3" id="KW-1185">Reference proteome</keyword>
<dbReference type="RefSeq" id="WP_030321715.1">
    <property type="nucleotide sequence ID" value="NZ_JBIBDZ010000001.1"/>
</dbReference>
<evidence type="ECO:0000313" key="3">
    <source>
        <dbReference type="Proteomes" id="UP001602370"/>
    </source>
</evidence>
<proteinExistence type="predicted"/>
<organism evidence="2 3">
    <name type="scientific">Streptomyces flavochromogenes</name>
    <dbReference type="NCBI Taxonomy" id="68199"/>
    <lineage>
        <taxon>Bacteria</taxon>
        <taxon>Bacillati</taxon>
        <taxon>Actinomycetota</taxon>
        <taxon>Actinomycetes</taxon>
        <taxon>Kitasatosporales</taxon>
        <taxon>Streptomycetaceae</taxon>
        <taxon>Streptomyces</taxon>
    </lineage>
</organism>
<dbReference type="EMBL" id="JBIBDZ010000001">
    <property type="protein sequence ID" value="MFF5917285.1"/>
    <property type="molecule type" value="Genomic_DNA"/>
</dbReference>
<name>A0ABW6XIH1_9ACTN</name>
<reference evidence="2 3" key="1">
    <citation type="submission" date="2024-10" db="EMBL/GenBank/DDBJ databases">
        <title>The Natural Products Discovery Center: Release of the First 8490 Sequenced Strains for Exploring Actinobacteria Biosynthetic Diversity.</title>
        <authorList>
            <person name="Kalkreuter E."/>
            <person name="Kautsar S.A."/>
            <person name="Yang D."/>
            <person name="Bader C.D."/>
            <person name="Teijaro C.N."/>
            <person name="Fluegel L."/>
            <person name="Davis C.M."/>
            <person name="Simpson J.R."/>
            <person name="Lauterbach L."/>
            <person name="Steele A.D."/>
            <person name="Gui C."/>
            <person name="Meng S."/>
            <person name="Li G."/>
            <person name="Viehrig K."/>
            <person name="Ye F."/>
            <person name="Su P."/>
            <person name="Kiefer A.F."/>
            <person name="Nichols A."/>
            <person name="Cepeda A.J."/>
            <person name="Yan W."/>
            <person name="Fan B."/>
            <person name="Jiang Y."/>
            <person name="Adhikari A."/>
            <person name="Zheng C.-J."/>
            <person name="Schuster L."/>
            <person name="Cowan T.M."/>
            <person name="Smanski M.J."/>
            <person name="Chevrette M.G."/>
            <person name="De Carvalho L.P.S."/>
            <person name="Shen B."/>
        </authorList>
    </citation>
    <scope>NUCLEOTIDE SEQUENCE [LARGE SCALE GENOMIC DNA]</scope>
    <source>
        <strain evidence="2 3">NPDC012605</strain>
    </source>
</reference>
<evidence type="ECO:0008006" key="4">
    <source>
        <dbReference type="Google" id="ProtNLM"/>
    </source>
</evidence>
<evidence type="ECO:0000313" key="2">
    <source>
        <dbReference type="EMBL" id="MFF5917285.1"/>
    </source>
</evidence>
<accession>A0ABW6XIH1</accession>
<protein>
    <recommendedName>
        <fullName evidence="4">Lipoprotein</fullName>
    </recommendedName>
</protein>
<gene>
    <name evidence="2" type="ORF">ACFY8C_02895</name>
</gene>
<evidence type="ECO:0000256" key="1">
    <source>
        <dbReference type="SAM" id="MobiDB-lite"/>
    </source>
</evidence>
<comment type="caution">
    <text evidence="2">The sequence shown here is derived from an EMBL/GenBank/DDBJ whole genome shotgun (WGS) entry which is preliminary data.</text>
</comment>